<keyword evidence="5" id="KW-0963">Cytoplasm</keyword>
<dbReference type="SUPFAM" id="SSF46579">
    <property type="entry name" value="Prefoldin"/>
    <property type="match status" value="1"/>
</dbReference>
<dbReference type="CDD" id="cd22263">
    <property type="entry name" value="Rcc_KIF21A"/>
    <property type="match status" value="1"/>
</dbReference>
<name>A0A8C4XVZ9_9SAUR</name>
<keyword evidence="10 17" id="KW-0547">Nucleotide-binding</keyword>
<reference evidence="21" key="1">
    <citation type="submission" date="2025-08" db="UniProtKB">
        <authorList>
            <consortium name="Ensembl"/>
        </authorList>
    </citation>
    <scope>IDENTIFICATION</scope>
</reference>
<dbReference type="GO" id="GO:0051231">
    <property type="term" value="P:spindle elongation"/>
    <property type="evidence" value="ECO:0007669"/>
    <property type="project" value="TreeGrafter"/>
</dbReference>
<evidence type="ECO:0000256" key="2">
    <source>
        <dbReference type="ARBA" id="ARBA00004279"/>
    </source>
</evidence>
<dbReference type="GO" id="GO:0007018">
    <property type="term" value="P:microtubule-based movement"/>
    <property type="evidence" value="ECO:0007669"/>
    <property type="project" value="InterPro"/>
</dbReference>
<keyword evidence="22" id="KW-1185">Reference proteome</keyword>
<evidence type="ECO:0000256" key="13">
    <source>
        <dbReference type="ARBA" id="ARBA00023175"/>
    </source>
</evidence>
<dbReference type="PROSITE" id="PS50294">
    <property type="entry name" value="WD_REPEATS_REGION"/>
    <property type="match status" value="2"/>
</dbReference>
<dbReference type="Ensembl" id="ENSGEVT00005000799.1">
    <property type="protein sequence ID" value="ENSGEVP00005000745.1"/>
    <property type="gene ID" value="ENSGEVG00005000447.1"/>
</dbReference>
<dbReference type="GO" id="GO:0030425">
    <property type="term" value="C:dendrite"/>
    <property type="evidence" value="ECO:0007669"/>
    <property type="project" value="UniProtKB-SubCell"/>
</dbReference>
<evidence type="ECO:0000256" key="17">
    <source>
        <dbReference type="PROSITE-ProRule" id="PRU00283"/>
    </source>
</evidence>
<dbReference type="CDD" id="cd01372">
    <property type="entry name" value="KISc_KIF4"/>
    <property type="match status" value="1"/>
</dbReference>
<proteinExistence type="inferred from homology"/>
<dbReference type="PROSITE" id="PS00678">
    <property type="entry name" value="WD_REPEATS_1"/>
    <property type="match status" value="1"/>
</dbReference>
<feature type="region of interest" description="Disordered" evidence="19">
    <location>
        <begin position="826"/>
        <end position="855"/>
    </location>
</feature>
<feature type="coiled-coil region" evidence="18">
    <location>
        <begin position="925"/>
        <end position="959"/>
    </location>
</feature>
<dbReference type="PROSITE" id="PS50067">
    <property type="entry name" value="KINESIN_MOTOR_2"/>
    <property type="match status" value="1"/>
</dbReference>
<evidence type="ECO:0000313" key="21">
    <source>
        <dbReference type="Ensembl" id="ENSGEVP00005000745.1"/>
    </source>
</evidence>
<dbReference type="InterPro" id="IPR056532">
    <property type="entry name" value="KIF21A/B_hel_2"/>
</dbReference>
<evidence type="ECO:0000256" key="6">
    <source>
        <dbReference type="ARBA" id="ARBA00022553"/>
    </source>
</evidence>
<evidence type="ECO:0000256" key="15">
    <source>
        <dbReference type="ARBA" id="ARBA00023273"/>
    </source>
</evidence>
<dbReference type="GO" id="GO:0005524">
    <property type="term" value="F:ATP binding"/>
    <property type="evidence" value="ECO:0007669"/>
    <property type="project" value="UniProtKB-UniRule"/>
</dbReference>
<keyword evidence="12 18" id="KW-0175">Coiled coil</keyword>
<evidence type="ECO:0000256" key="7">
    <source>
        <dbReference type="ARBA" id="ARBA00022574"/>
    </source>
</evidence>
<dbReference type="InterPro" id="IPR036322">
    <property type="entry name" value="WD40_repeat_dom_sf"/>
</dbReference>
<feature type="region of interest" description="Disordered" evidence="19">
    <location>
        <begin position="1182"/>
        <end position="1210"/>
    </location>
</feature>
<dbReference type="FunFam" id="2.130.10.10:FF:000158">
    <property type="entry name" value="Kinesin family member 21A"/>
    <property type="match status" value="1"/>
</dbReference>
<dbReference type="InterPro" id="IPR019821">
    <property type="entry name" value="Kinesin_motor_CS"/>
</dbReference>
<evidence type="ECO:0000256" key="3">
    <source>
        <dbReference type="ARBA" id="ARBA00004489"/>
    </source>
</evidence>
<dbReference type="PANTHER" id="PTHR47969:SF31">
    <property type="entry name" value="KINESIN FAMILY MEMBER 21A"/>
    <property type="match status" value="1"/>
</dbReference>
<keyword evidence="15" id="KW-0966">Cell projection</keyword>
<dbReference type="GO" id="GO:0003777">
    <property type="term" value="F:microtubule motor activity"/>
    <property type="evidence" value="ECO:0007669"/>
    <property type="project" value="InterPro"/>
</dbReference>
<dbReference type="PRINTS" id="PR00380">
    <property type="entry name" value="KINESINHEAVY"/>
</dbReference>
<reference evidence="21" key="2">
    <citation type="submission" date="2025-09" db="UniProtKB">
        <authorList>
            <consortium name="Ensembl"/>
        </authorList>
    </citation>
    <scope>IDENTIFICATION</scope>
</reference>
<dbReference type="SUPFAM" id="SSF50978">
    <property type="entry name" value="WD40 repeat-like"/>
    <property type="match status" value="1"/>
</dbReference>
<feature type="repeat" description="WD" evidence="16">
    <location>
        <begin position="1550"/>
        <end position="1583"/>
    </location>
</feature>
<keyword evidence="14" id="KW-0206">Cytoskeleton</keyword>
<dbReference type="InterPro" id="IPR019775">
    <property type="entry name" value="WD40_repeat_CS"/>
</dbReference>
<evidence type="ECO:0000256" key="5">
    <source>
        <dbReference type="ARBA" id="ARBA00022490"/>
    </source>
</evidence>
<evidence type="ECO:0000256" key="9">
    <source>
        <dbReference type="ARBA" id="ARBA00022737"/>
    </source>
</evidence>
<dbReference type="PANTHER" id="PTHR47969">
    <property type="entry name" value="CHROMOSOME-ASSOCIATED KINESIN KIF4A-RELATED"/>
    <property type="match status" value="1"/>
</dbReference>
<dbReference type="SMART" id="SM00320">
    <property type="entry name" value="WD40"/>
    <property type="match status" value="7"/>
</dbReference>
<keyword evidence="7 16" id="KW-0853">WD repeat</keyword>
<dbReference type="InterPro" id="IPR001680">
    <property type="entry name" value="WD40_rpt"/>
</dbReference>
<keyword evidence="9" id="KW-0677">Repeat</keyword>
<feature type="binding site" evidence="17">
    <location>
        <begin position="88"/>
        <end position="95"/>
    </location>
    <ligand>
        <name>ATP</name>
        <dbReference type="ChEBI" id="CHEBI:30616"/>
    </ligand>
</feature>
<evidence type="ECO:0000256" key="14">
    <source>
        <dbReference type="ARBA" id="ARBA00023212"/>
    </source>
</evidence>
<evidence type="ECO:0000256" key="18">
    <source>
        <dbReference type="SAM" id="Coils"/>
    </source>
</evidence>
<dbReference type="GO" id="GO:0005874">
    <property type="term" value="C:microtubule"/>
    <property type="evidence" value="ECO:0007669"/>
    <property type="project" value="UniProtKB-KW"/>
</dbReference>
<evidence type="ECO:0000256" key="8">
    <source>
        <dbReference type="ARBA" id="ARBA00022701"/>
    </source>
</evidence>
<dbReference type="InterPro" id="IPR036961">
    <property type="entry name" value="Kinesin_motor_dom_sf"/>
</dbReference>
<feature type="compositionally biased region" description="Basic and acidic residues" evidence="19">
    <location>
        <begin position="559"/>
        <end position="585"/>
    </location>
</feature>
<dbReference type="Pfam" id="PF00225">
    <property type="entry name" value="Kinesin"/>
    <property type="match status" value="1"/>
</dbReference>
<feature type="repeat" description="WD" evidence="16">
    <location>
        <begin position="1271"/>
        <end position="1310"/>
    </location>
</feature>
<dbReference type="Gene3D" id="3.40.850.10">
    <property type="entry name" value="Kinesin motor domain"/>
    <property type="match status" value="1"/>
</dbReference>
<feature type="repeat" description="WD" evidence="16">
    <location>
        <begin position="1508"/>
        <end position="1549"/>
    </location>
</feature>
<dbReference type="Gene3D" id="2.130.10.10">
    <property type="entry name" value="YVTN repeat-like/Quinoprotein amine dehydrogenase"/>
    <property type="match status" value="3"/>
</dbReference>
<dbReference type="GO" id="GO:0030426">
    <property type="term" value="C:growth cone"/>
    <property type="evidence" value="ECO:0007669"/>
    <property type="project" value="UniProtKB-SubCell"/>
</dbReference>
<dbReference type="InterPro" id="IPR001752">
    <property type="entry name" value="Kinesin_motor_dom"/>
</dbReference>
<accession>A0A8C4XVZ9</accession>
<dbReference type="SMART" id="SM00129">
    <property type="entry name" value="KISc"/>
    <property type="match status" value="1"/>
</dbReference>
<feature type="region of interest" description="Disordered" evidence="19">
    <location>
        <begin position="1103"/>
        <end position="1124"/>
    </location>
</feature>
<dbReference type="Pfam" id="PF23204">
    <property type="entry name" value="KIF21A_2nd"/>
    <property type="match status" value="1"/>
</dbReference>
<dbReference type="SUPFAM" id="SSF52540">
    <property type="entry name" value="P-loop containing nucleoside triphosphate hydrolases"/>
    <property type="match status" value="1"/>
</dbReference>
<evidence type="ECO:0000256" key="16">
    <source>
        <dbReference type="PROSITE-ProRule" id="PRU00221"/>
    </source>
</evidence>
<dbReference type="FunFam" id="2.130.10.10:FF:000104">
    <property type="entry name" value="Kinesin family member 21A"/>
    <property type="match status" value="1"/>
</dbReference>
<organism evidence="21 22">
    <name type="scientific">Gopherus evgoodei</name>
    <name type="common">Goodes thornscrub tortoise</name>
    <dbReference type="NCBI Taxonomy" id="1825980"/>
    <lineage>
        <taxon>Eukaryota</taxon>
        <taxon>Metazoa</taxon>
        <taxon>Chordata</taxon>
        <taxon>Craniata</taxon>
        <taxon>Vertebrata</taxon>
        <taxon>Euteleostomi</taxon>
        <taxon>Archelosauria</taxon>
        <taxon>Testudinata</taxon>
        <taxon>Testudines</taxon>
        <taxon>Cryptodira</taxon>
        <taxon>Durocryptodira</taxon>
        <taxon>Testudinoidea</taxon>
        <taxon>Testudinidae</taxon>
        <taxon>Gopherus</taxon>
    </lineage>
</organism>
<dbReference type="Pfam" id="PF00400">
    <property type="entry name" value="WD40"/>
    <property type="match status" value="5"/>
</dbReference>
<dbReference type="InterPro" id="IPR027640">
    <property type="entry name" value="Kinesin-like_fam"/>
</dbReference>
<feature type="coiled-coil region" evidence="18">
    <location>
        <begin position="379"/>
        <end position="506"/>
    </location>
</feature>
<evidence type="ECO:0000256" key="11">
    <source>
        <dbReference type="ARBA" id="ARBA00022840"/>
    </source>
</evidence>
<dbReference type="InterPro" id="IPR027417">
    <property type="entry name" value="P-loop_NTPase"/>
</dbReference>
<protein>
    <submittedName>
        <fullName evidence="21">Kinesin family member 21A</fullName>
    </submittedName>
</protein>
<dbReference type="PROSITE" id="PS00411">
    <property type="entry name" value="KINESIN_MOTOR_1"/>
    <property type="match status" value="1"/>
</dbReference>
<feature type="region of interest" description="Disordered" evidence="19">
    <location>
        <begin position="551"/>
        <end position="624"/>
    </location>
</feature>
<keyword evidence="13 17" id="KW-0505">Motor protein</keyword>
<dbReference type="OrthoDB" id="3176171at2759"/>
<evidence type="ECO:0000256" key="12">
    <source>
        <dbReference type="ARBA" id="ARBA00023054"/>
    </source>
</evidence>
<feature type="domain" description="Kinesin motor" evidence="20">
    <location>
        <begin position="9"/>
        <end position="371"/>
    </location>
</feature>
<dbReference type="GO" id="GO:0008017">
    <property type="term" value="F:microtubule binding"/>
    <property type="evidence" value="ECO:0007669"/>
    <property type="project" value="InterPro"/>
</dbReference>
<keyword evidence="6" id="KW-0597">Phosphoprotein</keyword>
<keyword evidence="8" id="KW-0493">Microtubule</keyword>
<dbReference type="GO" id="GO:0007052">
    <property type="term" value="P:mitotic spindle organization"/>
    <property type="evidence" value="ECO:0007669"/>
    <property type="project" value="TreeGrafter"/>
</dbReference>
<dbReference type="InterPro" id="IPR056533">
    <property type="entry name" value="KIF21A/B_hel_1"/>
</dbReference>
<dbReference type="InterPro" id="IPR015943">
    <property type="entry name" value="WD40/YVTN_repeat-like_dom_sf"/>
</dbReference>
<dbReference type="Pfam" id="PF23203">
    <property type="entry name" value="KIF21A"/>
    <property type="match status" value="1"/>
</dbReference>
<dbReference type="FunFam" id="3.40.850.10:FF:000011">
    <property type="entry name" value="Kinesin family member 21A"/>
    <property type="match status" value="1"/>
</dbReference>
<dbReference type="PROSITE" id="PS50082">
    <property type="entry name" value="WD_REPEATS_2"/>
    <property type="match status" value="3"/>
</dbReference>
<evidence type="ECO:0000256" key="4">
    <source>
        <dbReference type="ARBA" id="ARBA00004624"/>
    </source>
</evidence>
<dbReference type="GeneTree" id="ENSGT00940000155323"/>
<comment type="subcellular location">
    <subcellularLocation>
        <location evidence="3">Cell projection</location>
        <location evidence="3">Axon</location>
    </subcellularLocation>
    <subcellularLocation>
        <location evidence="2">Cell projection</location>
        <location evidence="2">Dendrite</location>
    </subcellularLocation>
    <subcellularLocation>
        <location evidence="4">Cell projection</location>
        <location evidence="4">Growth cone</location>
    </subcellularLocation>
    <subcellularLocation>
        <location evidence="1">Cytoplasm</location>
        <location evidence="1">Cytoskeleton</location>
    </subcellularLocation>
</comment>
<keyword evidence="11 17" id="KW-0067">ATP-binding</keyword>
<evidence type="ECO:0000256" key="1">
    <source>
        <dbReference type="ARBA" id="ARBA00004245"/>
    </source>
</evidence>
<evidence type="ECO:0000256" key="19">
    <source>
        <dbReference type="SAM" id="MobiDB-lite"/>
    </source>
</evidence>
<evidence type="ECO:0000256" key="10">
    <source>
        <dbReference type="ARBA" id="ARBA00022741"/>
    </source>
</evidence>
<sequence length="1602" mass="179864">MSAGQDESSVRVAVRIRPQLAKEKIEGCHICTSVTPGEPQVFLGKDKAFTFDYVFNIDSRQEEIYDQCVEKLIEGCFEGYNATVFAYGQTGAGKTYTMGTGFDVNITEEEQGIISRAVKHLFKCIEEKKQAAIKQELPTPEFKVNAQFLELYNEEVLDLFDTTRDIDAKNKKSNIKIHEDSTGGIYTVGVTTRTVNGEAEMIQCLKLGALSRTTASTQMNVQSSRSHAIFTIHLCQTRVCSAIDIDNVTDNKIISESSQTNEFETLTAKFHFVDLAGSERLKRTGATGERAKEGISINCGLLALGNVISALGDKSKKATHVPYRDSKLTRLLQDSLGGNSQTVMIACVSPSDRDFMETLNTLKYANRARNIKNKVMVNQDRASQQINGLRSEIARLQMELMEYKTGKRIIDEEGIESVNDMFHENAMLQTENNNLRVRIKAMQETVDALRARITQLMSDQANQVLARAGDGNEEISNMIHNYIKEIEDLRAKFLESEAVNENLRRSLSRASTRPSYFGGPSAFSASVLSSEKETLEILDIAKKDLEKLKKKEKKKKKSNVKEENPDNEQEKRDEKSTSERENHELEAEEIQEVSDHEDEEDEEDEDDDMEVVESSDESDSDLDEKENYQADLANITCEIAIKQKLIDELENSQRRLQTLKKQYEEKLMMLQHKIRDTQLERDQVLQNLGSMESFSEEKAKKIKSEYEKKLQTMNKELQRLQTAQKEHARLLKNQSQYEKQLKKLQQDVTEMKKTKVRLMKQMKEEQEKARMTESRRNREIAQLKKEQRKREHQLKLLEAQKRNQEVVLRRKTEEVTALRRQVRPISDKAAGRVSRKLSLPDHPIQEPSSSMSSVDYDGSRAAAQQKMRIPVARVQALSVTATNGTRKKYQRKGTTVRVYSSKAARMKWQLLERKVTDIIMQRMTISNMETDMNRLLKQREELTKRREKLLKKREKVINDGGGEADKNVHNINEEMESLTANIDYINDSISDCQANIMQMEEAKEEGETMDLSVVINACTLTEARYLLDHFLTMGINKGLQAAQKEAQIKVLEGRLKQTEITSATQNQLLFHMLKEKAELNPELDALLGHALQDLDSISLENVEDSTDEDAPLHSPGPEGSSLSSDLMKLCGEVKPKSKARRRTTTQMELLYADSSDLAAVSNAADTILPGPLTPVAEVQESGMHTDTSDTSARERDLIPLPSGLPSKIGSISKQSSLMEKKIPEPSPLTKRKAYEKAMEKPKTKEQKQGIINPFPASKYIRSSPLQCVHLAEGHTKAVLCVDSTDDLLFTGSKDRTCKVWNLVTGQEIMSLGSHPNNVVSVKYCNYTSLVFTISTSYIKVWDIRDSAKCIRTLTSSGQVMSGDGCSGSTNRTVTIPAGENQINQIALNPTGTFLYAASGNAVRMWDLKRFQSTGKLTGHLGPVMCLTVDRISNGQDLIITGSKDHYIKMFDVTEGALGTVSPTHNFEPPHYDGIEALTIIGDTLFSGSRDNGIKKWDLAQKDLLQQVPNAHKDWVCALGLVPGSSVLLSGCRGGILKLWNVDTFTPVGEMRGHDSPINAICTNSSHIFTAADDRTVRIWKARNLLDGHISDTGDANEDIASN</sequence>
<evidence type="ECO:0000313" key="22">
    <source>
        <dbReference type="Proteomes" id="UP000694390"/>
    </source>
</evidence>
<feature type="compositionally biased region" description="Acidic residues" evidence="19">
    <location>
        <begin position="586"/>
        <end position="624"/>
    </location>
</feature>
<dbReference type="Proteomes" id="UP000694390">
    <property type="component" value="Unassembled WGS sequence"/>
</dbReference>
<evidence type="ECO:0000259" key="20">
    <source>
        <dbReference type="PROSITE" id="PS50067"/>
    </source>
</evidence>
<dbReference type="Pfam" id="PF25764">
    <property type="entry name" value="KIF21A_4th"/>
    <property type="match status" value="1"/>
</dbReference>
<comment type="similarity">
    <text evidence="17">Belongs to the TRAFAC class myosin-kinesin ATPase superfamily. Kinesin family.</text>
</comment>
<gene>
    <name evidence="21" type="primary">KIF21A</name>
</gene>
<feature type="coiled-coil region" evidence="18">
    <location>
        <begin position="632"/>
        <end position="814"/>
    </location>
</feature>
<dbReference type="GO" id="GO:0005875">
    <property type="term" value="C:microtubule associated complex"/>
    <property type="evidence" value="ECO:0007669"/>
    <property type="project" value="TreeGrafter"/>
</dbReference>
<dbReference type="CDD" id="cd00200">
    <property type="entry name" value="WD40"/>
    <property type="match status" value="1"/>
</dbReference>